<evidence type="ECO:0000256" key="2">
    <source>
        <dbReference type="SAM" id="Phobius"/>
    </source>
</evidence>
<gene>
    <name evidence="3" type="ORF">EDD29_8687</name>
</gene>
<keyword evidence="4" id="KW-1185">Reference proteome</keyword>
<proteinExistence type="predicted"/>
<feature type="region of interest" description="Disordered" evidence="1">
    <location>
        <begin position="101"/>
        <end position="126"/>
    </location>
</feature>
<evidence type="ECO:0000313" key="3">
    <source>
        <dbReference type="EMBL" id="ROO90945.1"/>
    </source>
</evidence>
<keyword evidence="2" id="KW-1133">Transmembrane helix</keyword>
<evidence type="ECO:0000256" key="1">
    <source>
        <dbReference type="SAM" id="MobiDB-lite"/>
    </source>
</evidence>
<dbReference type="NCBIfam" id="TIGR03816">
    <property type="entry name" value="tadE_like_DECH"/>
    <property type="match status" value="1"/>
</dbReference>
<keyword evidence="2" id="KW-0472">Membrane</keyword>
<dbReference type="InterPro" id="IPR021202">
    <property type="entry name" value="Rv3654c-like"/>
</dbReference>
<name>A0A3N1DBP3_9ACTN</name>
<sequence length="126" mass="12866">MAVLGVVWSVGVVVMVGGGVRGMRKRAEMAADVAALAAAARTARGYADGCAVAGRVAEGTGAALTGCRVEGSAGLPVRVEVEVVIRGRTLPGWDLSVPAVSRAGTAPVPSEEVDDARERERRADPR</sequence>
<accession>A0A3N1DBP3</accession>
<dbReference type="AlphaFoldDB" id="A0A3N1DBP3"/>
<protein>
    <submittedName>
        <fullName evidence="3">Secretion/DNA translocation related TadE-like protein</fullName>
    </submittedName>
</protein>
<reference evidence="3 4" key="1">
    <citation type="submission" date="2018-11" db="EMBL/GenBank/DDBJ databases">
        <title>Sequencing the genomes of 1000 actinobacteria strains.</title>
        <authorList>
            <person name="Klenk H.-P."/>
        </authorList>
    </citation>
    <scope>NUCLEOTIDE SEQUENCE [LARGE SCALE GENOMIC DNA]</scope>
    <source>
        <strain evidence="3 4">DSM 44254</strain>
    </source>
</reference>
<keyword evidence="2" id="KW-0812">Transmembrane</keyword>
<feature type="compositionally biased region" description="Basic and acidic residues" evidence="1">
    <location>
        <begin position="116"/>
        <end position="126"/>
    </location>
</feature>
<feature type="transmembrane region" description="Helical" evidence="2">
    <location>
        <begin position="6"/>
        <end position="23"/>
    </location>
</feature>
<dbReference type="EMBL" id="RJKE01000001">
    <property type="protein sequence ID" value="ROO90945.1"/>
    <property type="molecule type" value="Genomic_DNA"/>
</dbReference>
<organism evidence="3 4">
    <name type="scientific">Actinocorallia herbida</name>
    <dbReference type="NCBI Taxonomy" id="58109"/>
    <lineage>
        <taxon>Bacteria</taxon>
        <taxon>Bacillati</taxon>
        <taxon>Actinomycetota</taxon>
        <taxon>Actinomycetes</taxon>
        <taxon>Streptosporangiales</taxon>
        <taxon>Thermomonosporaceae</taxon>
        <taxon>Actinocorallia</taxon>
    </lineage>
</organism>
<dbReference type="Proteomes" id="UP000272400">
    <property type="component" value="Unassembled WGS sequence"/>
</dbReference>
<comment type="caution">
    <text evidence="3">The sequence shown here is derived from an EMBL/GenBank/DDBJ whole genome shotgun (WGS) entry which is preliminary data.</text>
</comment>
<evidence type="ECO:0000313" key="4">
    <source>
        <dbReference type="Proteomes" id="UP000272400"/>
    </source>
</evidence>